<dbReference type="EMBL" id="SPVF01000192">
    <property type="protein sequence ID" value="TFW17095.1"/>
    <property type="molecule type" value="Genomic_DNA"/>
</dbReference>
<reference evidence="2 3" key="1">
    <citation type="submission" date="2019-03" db="EMBL/GenBank/DDBJ databases">
        <title>Draft Genome Sequence of Massilia arenosa sp. nov., a Novel Massilia Species Isolated from a Sandy-loam Maize Soil.</title>
        <authorList>
            <person name="Raths R."/>
            <person name="Peta V."/>
            <person name="Bucking H."/>
        </authorList>
    </citation>
    <scope>NUCLEOTIDE SEQUENCE [LARGE SCALE GENOMIC DNA]</scope>
    <source>
        <strain evidence="2 3">MC02</strain>
    </source>
</reference>
<accession>A0A4Y9S761</accession>
<name>A0A4Y9S761_9BURK</name>
<dbReference type="AlphaFoldDB" id="A0A4Y9S761"/>
<sequence>MKTTWIVSANASRARIFREHIPSQSLEEVEDMVNEAARLRTDESQTDGLDPLAAGKSQHGTGGATPTKQYQPRETPTQHANHLFAKELSHYLVEAHAQGKFDDLELVASPEFLGVLRNNLDDELKPLIKQEINKDYTYANANEFAEQLKAWKH</sequence>
<feature type="region of interest" description="Disordered" evidence="1">
    <location>
        <begin position="41"/>
        <end position="77"/>
    </location>
</feature>
<evidence type="ECO:0000313" key="3">
    <source>
        <dbReference type="Proteomes" id="UP000298438"/>
    </source>
</evidence>
<organism evidence="2 3">
    <name type="scientific">Zemynaea arenosa</name>
    <dbReference type="NCBI Taxonomy" id="2561931"/>
    <lineage>
        <taxon>Bacteria</taxon>
        <taxon>Pseudomonadati</taxon>
        <taxon>Pseudomonadota</taxon>
        <taxon>Betaproteobacteria</taxon>
        <taxon>Burkholderiales</taxon>
        <taxon>Oxalobacteraceae</taxon>
        <taxon>Telluria group</taxon>
        <taxon>Zemynaea</taxon>
    </lineage>
</organism>
<dbReference type="OrthoDB" id="329419at2"/>
<dbReference type="InterPro" id="IPR019291">
    <property type="entry name" value="Host_attachment_protein"/>
</dbReference>
<keyword evidence="3" id="KW-1185">Reference proteome</keyword>
<protein>
    <submittedName>
        <fullName evidence="2">Host attachment protein</fullName>
    </submittedName>
</protein>
<dbReference type="Proteomes" id="UP000298438">
    <property type="component" value="Unassembled WGS sequence"/>
</dbReference>
<feature type="compositionally biased region" description="Polar residues" evidence="1">
    <location>
        <begin position="64"/>
        <end position="77"/>
    </location>
</feature>
<evidence type="ECO:0000256" key="1">
    <source>
        <dbReference type="SAM" id="MobiDB-lite"/>
    </source>
</evidence>
<evidence type="ECO:0000313" key="2">
    <source>
        <dbReference type="EMBL" id="TFW17095.1"/>
    </source>
</evidence>
<comment type="caution">
    <text evidence="2">The sequence shown here is derived from an EMBL/GenBank/DDBJ whole genome shotgun (WGS) entry which is preliminary data.</text>
</comment>
<gene>
    <name evidence="2" type="ORF">E4L96_15105</name>
</gene>
<proteinExistence type="predicted"/>
<dbReference type="RefSeq" id="WP_135208052.1">
    <property type="nucleotide sequence ID" value="NZ_SPVF01000192.1"/>
</dbReference>
<dbReference type="Pfam" id="PF10116">
    <property type="entry name" value="Host_attach"/>
    <property type="match status" value="1"/>
</dbReference>